<reference evidence="1" key="2">
    <citation type="journal article" date="2019" name="IMA Fungus">
        <title>Genome sequencing and comparison of five Tilletia species to identify candidate genes for the detection of regulated species infecting wheat.</title>
        <authorList>
            <person name="Nguyen H.D.T."/>
            <person name="Sultana T."/>
            <person name="Kesanakurti P."/>
            <person name="Hambleton S."/>
        </authorList>
    </citation>
    <scope>NUCLEOTIDE SEQUENCE</scope>
    <source>
        <strain evidence="1">DAOMC 236416</strain>
    </source>
</reference>
<feature type="non-terminal residue" evidence="1">
    <location>
        <position position="1"/>
    </location>
</feature>
<sequence length="120" mass="13013">YRSALIEQQSGGLLIQPKAMPGLALATHRAERLTPQSAAALRCTEDQVTAGIDLALTTAPRRRDADDRGRLDWRRRRRHYLDDGAGPLIDSSLWLLSHPAINRPGKASYGSGQPGGAIFG</sequence>
<accession>A0A8T8S8J9</accession>
<dbReference type="EMBL" id="LWDF02003027">
    <property type="protein sequence ID" value="KAE8235045.1"/>
    <property type="molecule type" value="Genomic_DNA"/>
</dbReference>
<reference evidence="1" key="1">
    <citation type="submission" date="2016-04" db="EMBL/GenBank/DDBJ databases">
        <authorList>
            <person name="Nguyen H.D."/>
            <person name="Samba Siva P."/>
            <person name="Cullis J."/>
            <person name="Levesque C.A."/>
            <person name="Hambleton S."/>
        </authorList>
    </citation>
    <scope>NUCLEOTIDE SEQUENCE</scope>
    <source>
        <strain evidence="1">DAOMC 236416</strain>
    </source>
</reference>
<keyword evidence="2" id="KW-1185">Reference proteome</keyword>
<organism evidence="1 2">
    <name type="scientific">Tilletia indica</name>
    <dbReference type="NCBI Taxonomy" id="43049"/>
    <lineage>
        <taxon>Eukaryota</taxon>
        <taxon>Fungi</taxon>
        <taxon>Dikarya</taxon>
        <taxon>Basidiomycota</taxon>
        <taxon>Ustilaginomycotina</taxon>
        <taxon>Exobasidiomycetes</taxon>
        <taxon>Tilletiales</taxon>
        <taxon>Tilletiaceae</taxon>
        <taxon>Tilletia</taxon>
    </lineage>
</organism>
<name>A0A8T8S8J9_9BASI</name>
<dbReference type="AlphaFoldDB" id="A0A8T8S8J9"/>
<comment type="caution">
    <text evidence="1">The sequence shown here is derived from an EMBL/GenBank/DDBJ whole genome shotgun (WGS) entry which is preliminary data.</text>
</comment>
<protein>
    <submittedName>
        <fullName evidence="1">Uncharacterized protein</fullName>
    </submittedName>
</protein>
<proteinExistence type="predicted"/>
<dbReference type="Proteomes" id="UP000077521">
    <property type="component" value="Unassembled WGS sequence"/>
</dbReference>
<evidence type="ECO:0000313" key="1">
    <source>
        <dbReference type="EMBL" id="KAE8235045.1"/>
    </source>
</evidence>
<gene>
    <name evidence="1" type="ORF">A4X13_0g9635</name>
</gene>
<evidence type="ECO:0000313" key="2">
    <source>
        <dbReference type="Proteomes" id="UP000077521"/>
    </source>
</evidence>